<dbReference type="SUPFAM" id="SSF52540">
    <property type="entry name" value="P-loop containing nucleoside triphosphate hydrolases"/>
    <property type="match status" value="1"/>
</dbReference>
<dbReference type="EMBL" id="DYVF01000041">
    <property type="protein sequence ID" value="HJG30965.1"/>
    <property type="molecule type" value="Genomic_DNA"/>
</dbReference>
<keyword evidence="2" id="KW-0813">Transport</keyword>
<dbReference type="Gene3D" id="3.90.70.10">
    <property type="entry name" value="Cysteine proteinases"/>
    <property type="match status" value="1"/>
</dbReference>
<evidence type="ECO:0000313" key="16">
    <source>
        <dbReference type="Proteomes" id="UP000746751"/>
    </source>
</evidence>
<keyword evidence="10 11" id="KW-0472">Membrane</keyword>
<dbReference type="InterPro" id="IPR039421">
    <property type="entry name" value="Type_1_exporter"/>
</dbReference>
<sequence>MANTIARVPIIMQMEALECGAASLAMVLAYYRKWVPLEQVRLDCGVSRDGSNAANLLKAARAYGLEAKGYRFEPAALREHGQFPCILHWNFNHFVVLCGFKGDRAVLADPARGSVTVTMKEFDQAFTGICLMMKPGPAFEPGGKPHSVLGFARERLRGSAPAFAIVIATTLLVTATGIMTSVFSRVFTDRILTGDNPDWLYPLLALMAGVVVVQAAVSIVRAVCMERIEGKFAIVGNATFMWHVLRLPMEFFSQRMAGDIASRQATNATIASTLISAVAPAALNLIMLVFYLVVMLRYSVVLTVVGLATTVINAAVARVVSNKRTNITRVQMRDEGKLASTTVAGIEMIESIKSSGAENGFFARWAGYQASVNSSEVHVHRVNQLLGEIPTLVQGIANAVVLVMGCALIMSGEFTPGALMAFQGFLASFLAPCQSLIATAQSLQEMRTNMERIEDVMDYPVAVDPEPGERSVHDVRVSGGAPKAPVISGDARDLAQDGSGPASAAASDAEGLSFDKLSGRLTMEHVTFGYSRLAAPLIEDFSLDLKAGGSVAFVGPSGCGKSTLAKLISGLYEPWEGAILFDGKPREAYMREVLTGSLAVVDQDIVLFEDTIANNIKMWDSSIEDFEMIMAARDAHIHDAIMERDGGYSYKILEGGRDFSGGQRQRLEIARVLAQDPTLIIMDEATSALDAKTEYEVMRSVRDRGITTIVVAHRLSTIRDCDEIIVLDRGHVVERGTHEELYRAGGLYTTLVTSE</sequence>
<dbReference type="InterPro" id="IPR003439">
    <property type="entry name" value="ABC_transporter-like_ATP-bd"/>
</dbReference>
<feature type="transmembrane region" description="Helical" evidence="11">
    <location>
        <begin position="270"/>
        <end position="294"/>
    </location>
</feature>
<dbReference type="InterPro" id="IPR022514">
    <property type="entry name" value="NHPM_micro_ABC1"/>
</dbReference>
<dbReference type="SUPFAM" id="SSF90123">
    <property type="entry name" value="ABC transporter transmembrane region"/>
    <property type="match status" value="1"/>
</dbReference>
<dbReference type="FunFam" id="3.40.50.300:FF:000299">
    <property type="entry name" value="ABC transporter ATP-binding protein/permease"/>
    <property type="match status" value="1"/>
</dbReference>
<evidence type="ECO:0000256" key="6">
    <source>
        <dbReference type="ARBA" id="ARBA00022801"/>
    </source>
</evidence>
<dbReference type="Pfam" id="PF03412">
    <property type="entry name" value="Peptidase_C39"/>
    <property type="match status" value="1"/>
</dbReference>
<evidence type="ECO:0000256" key="1">
    <source>
        <dbReference type="ARBA" id="ARBA00004651"/>
    </source>
</evidence>
<reference evidence="15" key="2">
    <citation type="submission" date="2021-09" db="EMBL/GenBank/DDBJ databases">
        <authorList>
            <person name="Gilroy R."/>
        </authorList>
    </citation>
    <scope>NUCLEOTIDE SEQUENCE</scope>
    <source>
        <strain evidence="15">ChiGjej2B2-7701</strain>
    </source>
</reference>
<dbReference type="PANTHER" id="PTHR43394:SF1">
    <property type="entry name" value="ATP-BINDING CASSETTE SUB-FAMILY B MEMBER 10, MITOCHONDRIAL"/>
    <property type="match status" value="1"/>
</dbReference>
<feature type="domain" description="Peptidase C39" evidence="14">
    <location>
        <begin position="13"/>
        <end position="133"/>
    </location>
</feature>
<dbReference type="PROSITE" id="PS50929">
    <property type="entry name" value="ABC_TM1F"/>
    <property type="match status" value="1"/>
</dbReference>
<dbReference type="InterPro" id="IPR027417">
    <property type="entry name" value="P-loop_NTPase"/>
</dbReference>
<evidence type="ECO:0000259" key="12">
    <source>
        <dbReference type="PROSITE" id="PS50893"/>
    </source>
</evidence>
<feature type="transmembrane region" description="Helical" evidence="11">
    <location>
        <begin position="300"/>
        <end position="320"/>
    </location>
</feature>
<dbReference type="NCBIfam" id="TIGR03796">
    <property type="entry name" value="NHLM_micro_ABC1"/>
    <property type="match status" value="1"/>
</dbReference>
<evidence type="ECO:0000313" key="15">
    <source>
        <dbReference type="EMBL" id="HJG30965.1"/>
    </source>
</evidence>
<keyword evidence="4 11" id="KW-0812">Transmembrane</keyword>
<feature type="domain" description="ABC transporter" evidence="12">
    <location>
        <begin position="521"/>
        <end position="754"/>
    </location>
</feature>
<gene>
    <name evidence="15" type="ORF">K8U80_06170</name>
</gene>
<keyword evidence="7" id="KW-0788">Thiol protease</keyword>
<keyword evidence="9 11" id="KW-1133">Transmembrane helix</keyword>
<dbReference type="SMART" id="SM00382">
    <property type="entry name" value="AAA"/>
    <property type="match status" value="1"/>
</dbReference>
<feature type="transmembrane region" description="Helical" evidence="11">
    <location>
        <begin position="199"/>
        <end position="224"/>
    </location>
</feature>
<dbReference type="CDD" id="cd18569">
    <property type="entry name" value="ABC_6TM_NHLM_bacteriocin"/>
    <property type="match status" value="1"/>
</dbReference>
<proteinExistence type="predicted"/>
<dbReference type="GO" id="GO:0008234">
    <property type="term" value="F:cysteine-type peptidase activity"/>
    <property type="evidence" value="ECO:0007669"/>
    <property type="project" value="UniProtKB-KW"/>
</dbReference>
<dbReference type="InterPro" id="IPR036640">
    <property type="entry name" value="ABC1_TM_sf"/>
</dbReference>
<evidence type="ECO:0000259" key="14">
    <source>
        <dbReference type="PROSITE" id="PS50990"/>
    </source>
</evidence>
<name>A0A921IP45_9ACTN</name>
<evidence type="ECO:0000256" key="2">
    <source>
        <dbReference type="ARBA" id="ARBA00022448"/>
    </source>
</evidence>
<feature type="transmembrane region" description="Helical" evidence="11">
    <location>
        <begin position="391"/>
        <end position="412"/>
    </location>
</feature>
<dbReference type="PROSITE" id="PS50893">
    <property type="entry name" value="ABC_TRANSPORTER_2"/>
    <property type="match status" value="1"/>
</dbReference>
<dbReference type="InterPro" id="IPR017871">
    <property type="entry name" value="ABC_transporter-like_CS"/>
</dbReference>
<dbReference type="PROSITE" id="PS00211">
    <property type="entry name" value="ABC_TRANSPORTER_1"/>
    <property type="match status" value="1"/>
</dbReference>
<dbReference type="GO" id="GO:0015421">
    <property type="term" value="F:ABC-type oligopeptide transporter activity"/>
    <property type="evidence" value="ECO:0007669"/>
    <property type="project" value="TreeGrafter"/>
</dbReference>
<keyword evidence="8" id="KW-0067">ATP-binding</keyword>
<comment type="caution">
    <text evidence="15">The sequence shown here is derived from an EMBL/GenBank/DDBJ whole genome shotgun (WGS) entry which is preliminary data.</text>
</comment>
<evidence type="ECO:0000256" key="11">
    <source>
        <dbReference type="SAM" id="Phobius"/>
    </source>
</evidence>
<dbReference type="PANTHER" id="PTHR43394">
    <property type="entry name" value="ATP-DEPENDENT PERMEASE MDL1, MITOCHONDRIAL"/>
    <property type="match status" value="1"/>
</dbReference>
<reference evidence="15" key="1">
    <citation type="journal article" date="2021" name="PeerJ">
        <title>Extensive microbial diversity within the chicken gut microbiome revealed by metagenomics and culture.</title>
        <authorList>
            <person name="Gilroy R."/>
            <person name="Ravi A."/>
            <person name="Getino M."/>
            <person name="Pursley I."/>
            <person name="Horton D.L."/>
            <person name="Alikhan N.F."/>
            <person name="Baker D."/>
            <person name="Gharbi K."/>
            <person name="Hall N."/>
            <person name="Watson M."/>
            <person name="Adriaenssens E.M."/>
            <person name="Foster-Nyarko E."/>
            <person name="Jarju S."/>
            <person name="Secka A."/>
            <person name="Antonio M."/>
            <person name="Oren A."/>
            <person name="Chaudhuri R.R."/>
            <person name="La Ragione R."/>
            <person name="Hildebrand F."/>
            <person name="Pallen M.J."/>
        </authorList>
    </citation>
    <scope>NUCLEOTIDE SEQUENCE</scope>
    <source>
        <strain evidence="15">ChiGjej2B2-7701</strain>
    </source>
</reference>
<dbReference type="AlphaFoldDB" id="A0A921IP45"/>
<dbReference type="GO" id="GO:0006508">
    <property type="term" value="P:proteolysis"/>
    <property type="evidence" value="ECO:0007669"/>
    <property type="project" value="InterPro"/>
</dbReference>
<evidence type="ECO:0000256" key="3">
    <source>
        <dbReference type="ARBA" id="ARBA00022475"/>
    </source>
</evidence>
<evidence type="ECO:0000256" key="9">
    <source>
        <dbReference type="ARBA" id="ARBA00022989"/>
    </source>
</evidence>
<evidence type="ECO:0000256" key="8">
    <source>
        <dbReference type="ARBA" id="ARBA00022840"/>
    </source>
</evidence>
<evidence type="ECO:0000256" key="5">
    <source>
        <dbReference type="ARBA" id="ARBA00022741"/>
    </source>
</evidence>
<keyword evidence="7" id="KW-0645">Protease</keyword>
<comment type="subcellular location">
    <subcellularLocation>
        <location evidence="1">Cell membrane</location>
        <topology evidence="1">Multi-pass membrane protein</topology>
    </subcellularLocation>
</comment>
<dbReference type="Gene3D" id="3.40.50.300">
    <property type="entry name" value="P-loop containing nucleotide triphosphate hydrolases"/>
    <property type="match status" value="1"/>
</dbReference>
<dbReference type="GO" id="GO:0016887">
    <property type="term" value="F:ATP hydrolysis activity"/>
    <property type="evidence" value="ECO:0007669"/>
    <property type="project" value="InterPro"/>
</dbReference>
<dbReference type="Pfam" id="PF00664">
    <property type="entry name" value="ABC_membrane"/>
    <property type="match status" value="1"/>
</dbReference>
<feature type="transmembrane region" description="Helical" evidence="11">
    <location>
        <begin position="162"/>
        <end position="187"/>
    </location>
</feature>
<dbReference type="PROSITE" id="PS50990">
    <property type="entry name" value="PEPTIDASE_C39"/>
    <property type="match status" value="1"/>
</dbReference>
<dbReference type="InterPro" id="IPR003593">
    <property type="entry name" value="AAA+_ATPase"/>
</dbReference>
<dbReference type="GO" id="GO:0005886">
    <property type="term" value="C:plasma membrane"/>
    <property type="evidence" value="ECO:0007669"/>
    <property type="project" value="UniProtKB-SubCell"/>
</dbReference>
<evidence type="ECO:0000259" key="13">
    <source>
        <dbReference type="PROSITE" id="PS50929"/>
    </source>
</evidence>
<dbReference type="Proteomes" id="UP000746751">
    <property type="component" value="Unassembled WGS sequence"/>
</dbReference>
<evidence type="ECO:0000256" key="4">
    <source>
        <dbReference type="ARBA" id="ARBA00022692"/>
    </source>
</evidence>
<dbReference type="GO" id="GO:0005524">
    <property type="term" value="F:ATP binding"/>
    <property type="evidence" value="ECO:0007669"/>
    <property type="project" value="UniProtKB-KW"/>
</dbReference>
<evidence type="ECO:0000256" key="7">
    <source>
        <dbReference type="ARBA" id="ARBA00022807"/>
    </source>
</evidence>
<dbReference type="Pfam" id="PF00005">
    <property type="entry name" value="ABC_tran"/>
    <property type="match status" value="1"/>
</dbReference>
<keyword evidence="5" id="KW-0547">Nucleotide-binding</keyword>
<protein>
    <submittedName>
        <fullName evidence="15">NHLP family bacteriocin export ABC transporter peptidase/permease/ATPase subunit</fullName>
    </submittedName>
</protein>
<dbReference type="InterPro" id="IPR011527">
    <property type="entry name" value="ABC1_TM_dom"/>
</dbReference>
<keyword evidence="6" id="KW-0378">Hydrolase</keyword>
<organism evidence="15 16">
    <name type="scientific">Collinsella ihumii</name>
    <dbReference type="NCBI Taxonomy" id="1720204"/>
    <lineage>
        <taxon>Bacteria</taxon>
        <taxon>Bacillati</taxon>
        <taxon>Actinomycetota</taxon>
        <taxon>Coriobacteriia</taxon>
        <taxon>Coriobacteriales</taxon>
        <taxon>Coriobacteriaceae</taxon>
        <taxon>Collinsella</taxon>
    </lineage>
</organism>
<evidence type="ECO:0000256" key="10">
    <source>
        <dbReference type="ARBA" id="ARBA00023136"/>
    </source>
</evidence>
<keyword evidence="3" id="KW-1003">Cell membrane</keyword>
<feature type="domain" description="ABC transmembrane type-1" evidence="13">
    <location>
        <begin position="164"/>
        <end position="445"/>
    </location>
</feature>
<accession>A0A921IP45</accession>
<dbReference type="Gene3D" id="1.20.1560.10">
    <property type="entry name" value="ABC transporter type 1, transmembrane domain"/>
    <property type="match status" value="2"/>
</dbReference>
<dbReference type="InterPro" id="IPR005074">
    <property type="entry name" value="Peptidase_C39"/>
</dbReference>